<feature type="region of interest" description="Disordered" evidence="1">
    <location>
        <begin position="563"/>
        <end position="643"/>
    </location>
</feature>
<feature type="transmembrane region" description="Helical" evidence="2">
    <location>
        <begin position="497"/>
        <end position="523"/>
    </location>
</feature>
<keyword evidence="2" id="KW-1133">Transmembrane helix</keyword>
<organism evidence="4 5">
    <name type="scientific">Geodia barretti</name>
    <name type="common">Barrett's horny sponge</name>
    <dbReference type="NCBI Taxonomy" id="519541"/>
    <lineage>
        <taxon>Eukaryota</taxon>
        <taxon>Metazoa</taxon>
        <taxon>Porifera</taxon>
        <taxon>Demospongiae</taxon>
        <taxon>Heteroscleromorpha</taxon>
        <taxon>Tetractinellida</taxon>
        <taxon>Astrophorina</taxon>
        <taxon>Geodiidae</taxon>
        <taxon>Geodia</taxon>
    </lineage>
</organism>
<feature type="compositionally biased region" description="Basic and acidic residues" evidence="1">
    <location>
        <begin position="577"/>
        <end position="586"/>
    </location>
</feature>
<feature type="signal peptide" evidence="3">
    <location>
        <begin position="1"/>
        <end position="25"/>
    </location>
</feature>
<feature type="compositionally biased region" description="Basic residues" evidence="1">
    <location>
        <begin position="596"/>
        <end position="612"/>
    </location>
</feature>
<feature type="transmembrane region" description="Helical" evidence="2">
    <location>
        <begin position="434"/>
        <end position="455"/>
    </location>
</feature>
<proteinExistence type="predicted"/>
<feature type="transmembrane region" description="Helical" evidence="2">
    <location>
        <begin position="340"/>
        <end position="364"/>
    </location>
</feature>
<accession>A0AA35SG42</accession>
<dbReference type="Proteomes" id="UP001174909">
    <property type="component" value="Unassembled WGS sequence"/>
</dbReference>
<reference evidence="4" key="1">
    <citation type="submission" date="2023-03" db="EMBL/GenBank/DDBJ databases">
        <authorList>
            <person name="Steffen K."/>
            <person name="Cardenas P."/>
        </authorList>
    </citation>
    <scope>NUCLEOTIDE SEQUENCE</scope>
</reference>
<feature type="transmembrane region" description="Helical" evidence="2">
    <location>
        <begin position="399"/>
        <end position="428"/>
    </location>
</feature>
<name>A0AA35SG42_GEOBA</name>
<protein>
    <submittedName>
        <fullName evidence="4">Uncharacterized protein</fullName>
    </submittedName>
</protein>
<feature type="chain" id="PRO_5041419070" evidence="3">
    <location>
        <begin position="26"/>
        <end position="643"/>
    </location>
</feature>
<evidence type="ECO:0000256" key="1">
    <source>
        <dbReference type="SAM" id="MobiDB-lite"/>
    </source>
</evidence>
<gene>
    <name evidence="4" type="ORF">GBAR_LOCUS16741</name>
</gene>
<keyword evidence="5" id="KW-1185">Reference proteome</keyword>
<evidence type="ECO:0000256" key="3">
    <source>
        <dbReference type="SAM" id="SignalP"/>
    </source>
</evidence>
<sequence length="643" mass="72429">MSTATAIGVWFSIIILAFPCSPGAAQLDLRTCGDENSVVTCSFFFGKVNEAFRQRNVLYTLRKAFFPSEGNLSPLFVVAMTLDVENVTRIACKDKNYEFGNSSVDSPPSMDEVCSIYDCGPLTLGWRHQWSKTVISYIIKREDLDLLKNTSFNAFAAAAFSTFDAVIDHLGKLRVNGTTNISSLGATRDDTVQLHLIIPELPCRPDNGVLLDAWEDILPWLQLYAQNSDNLELEDVEYSHEDRGFAFREERGGNRSRLTLSLLTVMNVLMNIVFALAATYFLHKYHGYLGELQCGKKYQLVASMYWSVVFLCFTSAVVMIIGNCYLYYPLYTIDDETFTVFPFRITSDITVVVLAVAELVASLLTHHDVNFFIPYGVRIIQWCLRCRGSQNRLDTLNHITLGVGMWIIILFLQLVVSSIIPLAVVIIINPVPSLAFVAIMISLFFCLVVFVAYFLNAFEGNYILKHRFSQMEKRNSSAGIQLEIFNKEWSVKPRERVLLFVQAIAFFLIFVIFFVGVILYLIFVKVGGNTNTLSGVLISFVPSVILAAITWAAKKHLFKELEEEEEEAEDKEEENGDRDGGKEKPRFQIGGFSFQPRRRRRSTSIKTKRKKTVTGDDHAPASVHPVDEEGSVSAENVVSHIPP</sequence>
<keyword evidence="2" id="KW-0472">Membrane</keyword>
<evidence type="ECO:0000256" key="2">
    <source>
        <dbReference type="SAM" id="Phobius"/>
    </source>
</evidence>
<dbReference type="EMBL" id="CASHTH010002409">
    <property type="protein sequence ID" value="CAI8029460.1"/>
    <property type="molecule type" value="Genomic_DNA"/>
</dbReference>
<feature type="compositionally biased region" description="Acidic residues" evidence="1">
    <location>
        <begin position="563"/>
        <end position="576"/>
    </location>
</feature>
<feature type="transmembrane region" description="Helical" evidence="2">
    <location>
        <begin position="303"/>
        <end position="328"/>
    </location>
</feature>
<keyword evidence="3" id="KW-0732">Signal</keyword>
<evidence type="ECO:0000313" key="5">
    <source>
        <dbReference type="Proteomes" id="UP001174909"/>
    </source>
</evidence>
<feature type="transmembrane region" description="Helical" evidence="2">
    <location>
        <begin position="535"/>
        <end position="553"/>
    </location>
</feature>
<dbReference type="AlphaFoldDB" id="A0AA35SG42"/>
<evidence type="ECO:0000313" key="4">
    <source>
        <dbReference type="EMBL" id="CAI8029460.1"/>
    </source>
</evidence>
<feature type="transmembrane region" description="Helical" evidence="2">
    <location>
        <begin position="258"/>
        <end position="282"/>
    </location>
</feature>
<comment type="caution">
    <text evidence="4">The sequence shown here is derived from an EMBL/GenBank/DDBJ whole genome shotgun (WGS) entry which is preliminary data.</text>
</comment>
<keyword evidence="2" id="KW-0812">Transmembrane</keyword>